<accession>A0A090DI88</accession>
<reference evidence="2" key="1">
    <citation type="submission" date="2014-08" db="EMBL/GenBank/DDBJ databases">
        <authorList>
            <person name="Moulin L."/>
        </authorList>
    </citation>
    <scope>NUCLEOTIDE SEQUENCE [LARGE SCALE GENOMIC DNA]</scope>
</reference>
<name>A0A090DI88_MESPL</name>
<protein>
    <submittedName>
        <fullName evidence="1">Uncharacterized protein</fullName>
    </submittedName>
</protein>
<proteinExistence type="predicted"/>
<evidence type="ECO:0000313" key="1">
    <source>
        <dbReference type="EMBL" id="CDX13428.1"/>
    </source>
</evidence>
<keyword evidence="2" id="KW-1185">Reference proteome</keyword>
<evidence type="ECO:0000313" key="2">
    <source>
        <dbReference type="Proteomes" id="UP000045285"/>
    </source>
</evidence>
<gene>
    <name evidence="1" type="ORF">MPL3356_140196</name>
</gene>
<organism evidence="1 2">
    <name type="scientific">Mesorhizobium plurifarium</name>
    <dbReference type="NCBI Taxonomy" id="69974"/>
    <lineage>
        <taxon>Bacteria</taxon>
        <taxon>Pseudomonadati</taxon>
        <taxon>Pseudomonadota</taxon>
        <taxon>Alphaproteobacteria</taxon>
        <taxon>Hyphomicrobiales</taxon>
        <taxon>Phyllobacteriaceae</taxon>
        <taxon>Mesorhizobium</taxon>
    </lineage>
</organism>
<dbReference type="AlphaFoldDB" id="A0A090DI88"/>
<dbReference type="EMBL" id="CCMZ01000006">
    <property type="protein sequence ID" value="CDX13428.1"/>
    <property type="molecule type" value="Genomic_DNA"/>
</dbReference>
<dbReference type="Proteomes" id="UP000045285">
    <property type="component" value="Unassembled WGS sequence"/>
</dbReference>
<sequence>MNGTASSGHFHKWTGVVACRSSNWRRSKAWLVLPVSVLAGFLCVPASAHQAPAGWQYDPSCCAGVDCYQAPPSDVKETKYGYQLSTGELIPYTDHRIKRSRDEYFHECKPGGDAGSQHSFCLYVPDRGM</sequence>